<dbReference type="InterPro" id="IPR036291">
    <property type="entry name" value="NAD(P)-bd_dom_sf"/>
</dbReference>
<dbReference type="STRING" id="604330.SAMN04489857_1805"/>
<comment type="similarity">
    <text evidence="1">Belongs to the ornithine cyclodeaminase/mu-crystallin family.</text>
</comment>
<dbReference type="InterPro" id="IPR023401">
    <property type="entry name" value="ODC_N"/>
</dbReference>
<dbReference type="Proteomes" id="UP000198528">
    <property type="component" value="Unassembled WGS sequence"/>
</dbReference>
<keyword evidence="3" id="KW-1185">Reference proteome</keyword>
<dbReference type="PIRSF" id="PIRSF001439">
    <property type="entry name" value="CryM"/>
    <property type="match status" value="1"/>
</dbReference>
<dbReference type="Pfam" id="PF02423">
    <property type="entry name" value="OCD_Mu_crystall"/>
    <property type="match status" value="1"/>
</dbReference>
<sequence>MTQIRVLSAREISQVFTVTDALEAVEDAYRQKAEGEATAWPMVYEQFEPGVADMDIRSGELAGSGLFGLKLTAWFSGNPSRGLPEVFGTTLLCDDATGAPLALLNAGAITGLRTGAAAALGVKWLARKDASRLLVVGAGHMSTFMVAATLAACPSIGHVEVWDPRKEEAPAARVELMRGEVQAILEAAGAMREFELVAVADGKAAAGAADVIITITPATDPVIQLDWVRPGTHISAVGADMEGKQELASDLVAAARVFVDDRAQSVASGELEVPVKQGAITPEHIAAELGEVIAGKAQGRTSQDQVTVFDTSGIAVQDLAASRMAYDRAVERAMGTVVEL</sequence>
<dbReference type="GO" id="GO:0019752">
    <property type="term" value="P:carboxylic acid metabolic process"/>
    <property type="evidence" value="ECO:0007669"/>
    <property type="project" value="UniProtKB-ARBA"/>
</dbReference>
<reference evidence="3" key="1">
    <citation type="submission" date="2016-10" db="EMBL/GenBank/DDBJ databases">
        <authorList>
            <person name="Varghese N."/>
            <person name="Submissions S."/>
        </authorList>
    </citation>
    <scope>NUCLEOTIDE SEQUENCE [LARGE SCALE GENOMIC DNA]</scope>
    <source>
        <strain evidence="3">DSM 22619</strain>
    </source>
</reference>
<gene>
    <name evidence="2" type="ORF">SAMN04487824_10448</name>
</gene>
<dbReference type="EMBL" id="FMZL01000004">
    <property type="protein sequence ID" value="SDC15595.1"/>
    <property type="molecule type" value="Genomic_DNA"/>
</dbReference>
<dbReference type="SUPFAM" id="SSF51735">
    <property type="entry name" value="NAD(P)-binding Rossmann-fold domains"/>
    <property type="match status" value="1"/>
</dbReference>
<organism evidence="2 3">
    <name type="scientific">Parafannyhessea umbonata</name>
    <dbReference type="NCBI Taxonomy" id="604330"/>
    <lineage>
        <taxon>Bacteria</taxon>
        <taxon>Bacillati</taxon>
        <taxon>Actinomycetota</taxon>
        <taxon>Coriobacteriia</taxon>
        <taxon>Coriobacteriales</taxon>
        <taxon>Atopobiaceae</taxon>
        <taxon>Parafannyhessea</taxon>
    </lineage>
</organism>
<dbReference type="GO" id="GO:0005737">
    <property type="term" value="C:cytoplasm"/>
    <property type="evidence" value="ECO:0007669"/>
    <property type="project" value="TreeGrafter"/>
</dbReference>
<dbReference type="RefSeq" id="WP_090845431.1">
    <property type="nucleotide sequence ID" value="NZ_FMZL01000004.1"/>
</dbReference>
<dbReference type="FunFam" id="3.40.50.720:FF:000311">
    <property type="entry name" value="Ornithine cyclodeaminase"/>
    <property type="match status" value="1"/>
</dbReference>
<proteinExistence type="inferred from homology"/>
<dbReference type="InterPro" id="IPR003462">
    <property type="entry name" value="ODC_Mu_crystall"/>
</dbReference>
<accession>A0A1G6JB11</accession>
<evidence type="ECO:0000313" key="2">
    <source>
        <dbReference type="EMBL" id="SDC15595.1"/>
    </source>
</evidence>
<dbReference type="Gene3D" id="3.40.50.720">
    <property type="entry name" value="NAD(P)-binding Rossmann-like Domain"/>
    <property type="match status" value="1"/>
</dbReference>
<evidence type="ECO:0000256" key="1">
    <source>
        <dbReference type="ARBA" id="ARBA00008903"/>
    </source>
</evidence>
<protein>
    <submittedName>
        <fullName evidence="2">Ornithine cyclodeaminase</fullName>
    </submittedName>
</protein>
<dbReference type="PANTHER" id="PTHR13812:SF19">
    <property type="entry name" value="KETIMINE REDUCTASE MU-CRYSTALLIN"/>
    <property type="match status" value="1"/>
</dbReference>
<dbReference type="AlphaFoldDB" id="A0A1G6JB11"/>
<dbReference type="PANTHER" id="PTHR13812">
    <property type="entry name" value="KETIMINE REDUCTASE MU-CRYSTALLIN"/>
    <property type="match status" value="1"/>
</dbReference>
<dbReference type="GO" id="GO:0016491">
    <property type="term" value="F:oxidoreductase activity"/>
    <property type="evidence" value="ECO:0007669"/>
    <property type="project" value="UniProtKB-ARBA"/>
</dbReference>
<evidence type="ECO:0000313" key="3">
    <source>
        <dbReference type="Proteomes" id="UP000198528"/>
    </source>
</evidence>
<name>A0A1G6JB11_9ACTN</name>
<dbReference type="Gene3D" id="3.30.1780.10">
    <property type="entry name" value="ornithine cyclodeaminase, domain 1"/>
    <property type="match status" value="1"/>
</dbReference>